<sequence>MEESVNTFSGALDDVFRLEEKDWRQYSPLTLAYLGDAVYDLVIRTIYVKGANCQTQKIHQKVTALVNAKTQARMIHALLPELTREEESVFRRGKNAKPYTKAKHATMREYLDATGFEALIGYLYLQKEFERMNQLIRWGIGSLRTERAEESLEP</sequence>
<comment type="subunit">
    <text evidence="6">Homodimer.</text>
</comment>
<comment type="subcellular location">
    <subcellularLocation>
        <location evidence="6">Cytoplasm</location>
    </subcellularLocation>
</comment>
<keyword evidence="6" id="KW-0699">rRNA-binding</keyword>
<dbReference type="CDD" id="cd00593">
    <property type="entry name" value="RIBOc"/>
    <property type="match status" value="1"/>
</dbReference>
<comment type="function">
    <text evidence="6">Involved in correct processing of both the 5' and 3' ends of 23S rRNA precursor. Processes 30S rRNA precursor transcript even in absence of ribonuclease 3 (Rnc); Rnc processes 30S rRNA into smaller rRNA precursors.</text>
</comment>
<dbReference type="SUPFAM" id="SSF69065">
    <property type="entry name" value="RNase III domain-like"/>
    <property type="match status" value="1"/>
</dbReference>
<dbReference type="PANTHER" id="PTHR34276">
    <property type="entry name" value="MINI-RIBONUCLEASE 3"/>
    <property type="match status" value="1"/>
</dbReference>
<evidence type="ECO:0000256" key="3">
    <source>
        <dbReference type="ARBA" id="ARBA00022722"/>
    </source>
</evidence>
<evidence type="ECO:0000259" key="7">
    <source>
        <dbReference type="SMART" id="SM00535"/>
    </source>
</evidence>
<keyword evidence="1 6" id="KW-0690">Ribosome biogenesis</keyword>
<dbReference type="HAMAP" id="MF_01468">
    <property type="entry name" value="RNase_Mini_III"/>
    <property type="match status" value="1"/>
</dbReference>
<dbReference type="InterPro" id="IPR000999">
    <property type="entry name" value="RNase_III_dom"/>
</dbReference>
<keyword evidence="3 6" id="KW-0540">Nuclease</keyword>
<evidence type="ECO:0000256" key="5">
    <source>
        <dbReference type="ARBA" id="ARBA00022801"/>
    </source>
</evidence>
<reference evidence="8" key="2">
    <citation type="journal article" date="2021" name="PeerJ">
        <title>Extensive microbial diversity within the chicken gut microbiome revealed by metagenomics and culture.</title>
        <authorList>
            <person name="Gilroy R."/>
            <person name="Ravi A."/>
            <person name="Getino M."/>
            <person name="Pursley I."/>
            <person name="Horton D.L."/>
            <person name="Alikhan N.F."/>
            <person name="Baker D."/>
            <person name="Gharbi K."/>
            <person name="Hall N."/>
            <person name="Watson M."/>
            <person name="Adriaenssens E.M."/>
            <person name="Foster-Nyarko E."/>
            <person name="Jarju S."/>
            <person name="Secka A."/>
            <person name="Antonio M."/>
            <person name="Oren A."/>
            <person name="Chaudhuri R.R."/>
            <person name="La Ragione R."/>
            <person name="Hildebrand F."/>
            <person name="Pallen M.J."/>
        </authorList>
    </citation>
    <scope>NUCLEOTIDE SEQUENCE</scope>
    <source>
        <strain evidence="8">ChiSjej4B22-8148</strain>
    </source>
</reference>
<dbReference type="PANTHER" id="PTHR34276:SF1">
    <property type="entry name" value="MINI-RIBONUCLEASE 3"/>
    <property type="match status" value="1"/>
</dbReference>
<evidence type="ECO:0000256" key="2">
    <source>
        <dbReference type="ARBA" id="ARBA00022552"/>
    </source>
</evidence>
<dbReference type="InterPro" id="IPR036389">
    <property type="entry name" value="RNase_III_sf"/>
</dbReference>
<comment type="cofactor">
    <cofactor evidence="6">
        <name>Mg(2+)</name>
        <dbReference type="ChEBI" id="CHEBI:18420"/>
    </cofactor>
</comment>
<keyword evidence="4 6" id="KW-0255">Endonuclease</keyword>
<dbReference type="GO" id="GO:0005737">
    <property type="term" value="C:cytoplasm"/>
    <property type="evidence" value="ECO:0007669"/>
    <property type="project" value="UniProtKB-SubCell"/>
</dbReference>
<comment type="similarity">
    <text evidence="6">Belongs to the MrnC RNase family.</text>
</comment>
<evidence type="ECO:0000256" key="1">
    <source>
        <dbReference type="ARBA" id="ARBA00022517"/>
    </source>
</evidence>
<keyword evidence="6" id="KW-0460">Magnesium</keyword>
<keyword evidence="5 6" id="KW-0378">Hydrolase</keyword>
<feature type="active site" evidence="6">
    <location>
        <position position="36"/>
    </location>
</feature>
<dbReference type="GO" id="GO:0006364">
    <property type="term" value="P:rRNA processing"/>
    <property type="evidence" value="ECO:0007669"/>
    <property type="project" value="UniProtKB-UniRule"/>
</dbReference>
<evidence type="ECO:0000313" key="9">
    <source>
        <dbReference type="Proteomes" id="UP000886757"/>
    </source>
</evidence>
<dbReference type="Pfam" id="PF00636">
    <property type="entry name" value="Ribonuclease_3"/>
    <property type="match status" value="1"/>
</dbReference>
<name>A0A9D1D7R2_9FIRM</name>
<dbReference type="EC" id="3.1.26.-" evidence="6"/>
<evidence type="ECO:0000256" key="4">
    <source>
        <dbReference type="ARBA" id="ARBA00022759"/>
    </source>
</evidence>
<comment type="caution">
    <text evidence="8">The sequence shown here is derived from an EMBL/GenBank/DDBJ whole genome shotgun (WGS) entry which is preliminary data.</text>
</comment>
<dbReference type="Proteomes" id="UP000886757">
    <property type="component" value="Unassembled WGS sequence"/>
</dbReference>
<gene>
    <name evidence="6" type="primary">mrnC</name>
    <name evidence="8" type="ORF">IAB31_00825</name>
</gene>
<dbReference type="AlphaFoldDB" id="A0A9D1D7R2"/>
<dbReference type="EMBL" id="DVGK01000010">
    <property type="protein sequence ID" value="HIR12450.1"/>
    <property type="molecule type" value="Genomic_DNA"/>
</dbReference>
<dbReference type="PIRSF" id="PIRSF005520">
    <property type="entry name" value="UCP005520"/>
    <property type="match status" value="1"/>
</dbReference>
<accession>A0A9D1D7R2</accession>
<proteinExistence type="inferred from homology"/>
<dbReference type="SMART" id="SM00535">
    <property type="entry name" value="RIBOc"/>
    <property type="match status" value="1"/>
</dbReference>
<keyword evidence="6" id="KW-0963">Cytoplasm</keyword>
<keyword evidence="2 6" id="KW-0698">rRNA processing</keyword>
<evidence type="ECO:0000313" key="8">
    <source>
        <dbReference type="EMBL" id="HIR12450.1"/>
    </source>
</evidence>
<dbReference type="Gene3D" id="1.10.1520.10">
    <property type="entry name" value="Ribonuclease III domain"/>
    <property type="match status" value="1"/>
</dbReference>
<protein>
    <recommendedName>
        <fullName evidence="6">Mini-ribonuclease 3</fullName>
        <shortName evidence="6">Mini-3</shortName>
        <shortName evidence="6">Mini-RNase 3</shortName>
        <ecNumber evidence="6">3.1.26.-</ecNumber>
    </recommendedName>
    <alternativeName>
        <fullName evidence="6">Mini-RNase III</fullName>
        <shortName evidence="6">Mini-III</shortName>
    </alternativeName>
</protein>
<reference evidence="8" key="1">
    <citation type="submission" date="2020-10" db="EMBL/GenBank/DDBJ databases">
        <authorList>
            <person name="Gilroy R."/>
        </authorList>
    </citation>
    <scope>NUCLEOTIDE SEQUENCE</scope>
    <source>
        <strain evidence="8">ChiSjej4B22-8148</strain>
    </source>
</reference>
<organism evidence="8 9">
    <name type="scientific">Candidatus Choladousia intestinavium</name>
    <dbReference type="NCBI Taxonomy" id="2840727"/>
    <lineage>
        <taxon>Bacteria</taxon>
        <taxon>Bacillati</taxon>
        <taxon>Bacillota</taxon>
        <taxon>Clostridia</taxon>
        <taxon>Lachnospirales</taxon>
        <taxon>Lachnospiraceae</taxon>
        <taxon>Lachnospiraceae incertae sedis</taxon>
        <taxon>Candidatus Choladousia</taxon>
    </lineage>
</organism>
<keyword evidence="6" id="KW-0694">RNA-binding</keyword>
<dbReference type="GO" id="GO:0019843">
    <property type="term" value="F:rRNA binding"/>
    <property type="evidence" value="ECO:0007669"/>
    <property type="project" value="UniProtKB-UniRule"/>
</dbReference>
<dbReference type="InterPro" id="IPR008226">
    <property type="entry name" value="Mini3_fam"/>
</dbReference>
<feature type="domain" description="RNase III" evidence="7">
    <location>
        <begin position="6"/>
        <end position="145"/>
    </location>
</feature>
<dbReference type="GO" id="GO:0004525">
    <property type="term" value="F:ribonuclease III activity"/>
    <property type="evidence" value="ECO:0007669"/>
    <property type="project" value="InterPro"/>
</dbReference>
<evidence type="ECO:0000256" key="6">
    <source>
        <dbReference type="HAMAP-Rule" id="MF_01468"/>
    </source>
</evidence>